<dbReference type="Proteomes" id="UP000821845">
    <property type="component" value="Chromosome 4"/>
</dbReference>
<proteinExistence type="predicted"/>
<comment type="caution">
    <text evidence="1">The sequence shown here is derived from an EMBL/GenBank/DDBJ whole genome shotgun (WGS) entry which is preliminary data.</text>
</comment>
<organism evidence="1 2">
    <name type="scientific">Hyalomma asiaticum</name>
    <name type="common">Tick</name>
    <dbReference type="NCBI Taxonomy" id="266040"/>
    <lineage>
        <taxon>Eukaryota</taxon>
        <taxon>Metazoa</taxon>
        <taxon>Ecdysozoa</taxon>
        <taxon>Arthropoda</taxon>
        <taxon>Chelicerata</taxon>
        <taxon>Arachnida</taxon>
        <taxon>Acari</taxon>
        <taxon>Parasitiformes</taxon>
        <taxon>Ixodida</taxon>
        <taxon>Ixodoidea</taxon>
        <taxon>Ixodidae</taxon>
        <taxon>Hyalomminae</taxon>
        <taxon>Hyalomma</taxon>
    </lineage>
</organism>
<name>A0ACB7SJU4_HYAAI</name>
<sequence>MGTRAPAVQPNVRRSQVASPDWTELRQRVQWLWPVHAYGLACLFLGLAVTAFLTALGLRARLSARPHLSTLNVFLLVLGLTRCLCLFLDPYGSRQLMPSVMLAMLWDLAFPCLLSAFALLQLAFVQLTQAKPSPARVGDETCVSLVVVFHFCLAIASDLFWAMQNSFRVVWLFTQLSFTAWGLFLCSTCVCSCLRLQQSISQLPMLLFLPPQGPADAATDVAASSACYDNKGIMALGTLERSGSGGPGRSMPRSYTASGVPMRGAWESLAPRIRVTDEHQRTVSLSSAQGAGGGPSSPSNEHRTASSSPSTEGPEAEPEPEAGPDLPKSSGGLRSQTSLPLCPSQLTREQQQPLMSKLEVEFGVGEQQPSSAVQHRDQRRSTLPKTGQSTRAWTRPRETAGSLLLTTAYRAGRGQPQPQKKRSRVERLLRQTLLAAVLGIVLCCLQGCLELAMACTMASVTRKSLYSNCYRSHSCNEKYRGSLFS</sequence>
<evidence type="ECO:0000313" key="1">
    <source>
        <dbReference type="EMBL" id="KAH6934316.1"/>
    </source>
</evidence>
<accession>A0ACB7SJU4</accession>
<protein>
    <submittedName>
        <fullName evidence="1">Uncharacterized protein</fullName>
    </submittedName>
</protein>
<dbReference type="EMBL" id="CM023484">
    <property type="protein sequence ID" value="KAH6934316.1"/>
    <property type="molecule type" value="Genomic_DNA"/>
</dbReference>
<evidence type="ECO:0000313" key="2">
    <source>
        <dbReference type="Proteomes" id="UP000821845"/>
    </source>
</evidence>
<reference evidence="1" key="1">
    <citation type="submission" date="2020-05" db="EMBL/GenBank/DDBJ databases">
        <title>Large-scale comparative analyses of tick genomes elucidate their genetic diversity and vector capacities.</title>
        <authorList>
            <person name="Jia N."/>
            <person name="Wang J."/>
            <person name="Shi W."/>
            <person name="Du L."/>
            <person name="Sun Y."/>
            <person name="Zhan W."/>
            <person name="Jiang J."/>
            <person name="Wang Q."/>
            <person name="Zhang B."/>
            <person name="Ji P."/>
            <person name="Sakyi L.B."/>
            <person name="Cui X."/>
            <person name="Yuan T."/>
            <person name="Jiang B."/>
            <person name="Yang W."/>
            <person name="Lam T.T.-Y."/>
            <person name="Chang Q."/>
            <person name="Ding S."/>
            <person name="Wang X."/>
            <person name="Zhu J."/>
            <person name="Ruan X."/>
            <person name="Zhao L."/>
            <person name="Wei J."/>
            <person name="Que T."/>
            <person name="Du C."/>
            <person name="Cheng J."/>
            <person name="Dai P."/>
            <person name="Han X."/>
            <person name="Huang E."/>
            <person name="Gao Y."/>
            <person name="Liu J."/>
            <person name="Shao H."/>
            <person name="Ye R."/>
            <person name="Li L."/>
            <person name="Wei W."/>
            <person name="Wang X."/>
            <person name="Wang C."/>
            <person name="Yang T."/>
            <person name="Huo Q."/>
            <person name="Li W."/>
            <person name="Guo W."/>
            <person name="Chen H."/>
            <person name="Zhou L."/>
            <person name="Ni X."/>
            <person name="Tian J."/>
            <person name="Zhou Y."/>
            <person name="Sheng Y."/>
            <person name="Liu T."/>
            <person name="Pan Y."/>
            <person name="Xia L."/>
            <person name="Li J."/>
            <person name="Zhao F."/>
            <person name="Cao W."/>
        </authorList>
    </citation>
    <scope>NUCLEOTIDE SEQUENCE</scope>
    <source>
        <strain evidence="1">Hyas-2018</strain>
    </source>
</reference>
<keyword evidence="2" id="KW-1185">Reference proteome</keyword>
<gene>
    <name evidence="1" type="ORF">HPB50_022908</name>
</gene>